<gene>
    <name evidence="2" type="ORF">Vbra_7239</name>
</gene>
<dbReference type="Proteomes" id="UP000041254">
    <property type="component" value="Unassembled WGS sequence"/>
</dbReference>
<protein>
    <submittedName>
        <fullName evidence="2">Uncharacterized protein</fullName>
    </submittedName>
</protein>
<feature type="region of interest" description="Disordered" evidence="1">
    <location>
        <begin position="226"/>
        <end position="323"/>
    </location>
</feature>
<feature type="compositionally biased region" description="Basic and acidic residues" evidence="1">
    <location>
        <begin position="413"/>
        <end position="441"/>
    </location>
</feature>
<evidence type="ECO:0000256" key="1">
    <source>
        <dbReference type="SAM" id="MobiDB-lite"/>
    </source>
</evidence>
<feature type="compositionally biased region" description="Basic and acidic residues" evidence="1">
    <location>
        <begin position="278"/>
        <end position="287"/>
    </location>
</feature>
<reference evidence="2 3" key="1">
    <citation type="submission" date="2014-11" db="EMBL/GenBank/DDBJ databases">
        <authorList>
            <person name="Zhu J."/>
            <person name="Qi W."/>
            <person name="Song R."/>
        </authorList>
    </citation>
    <scope>NUCLEOTIDE SEQUENCE [LARGE SCALE GENOMIC DNA]</scope>
</reference>
<organism evidence="2 3">
    <name type="scientific">Vitrella brassicaformis (strain CCMP3155)</name>
    <dbReference type="NCBI Taxonomy" id="1169540"/>
    <lineage>
        <taxon>Eukaryota</taxon>
        <taxon>Sar</taxon>
        <taxon>Alveolata</taxon>
        <taxon>Colpodellida</taxon>
        <taxon>Vitrellaceae</taxon>
        <taxon>Vitrella</taxon>
    </lineage>
</organism>
<feature type="compositionally biased region" description="Low complexity" evidence="1">
    <location>
        <begin position="612"/>
        <end position="622"/>
    </location>
</feature>
<feature type="compositionally biased region" description="Basic and acidic residues" evidence="1">
    <location>
        <begin position="120"/>
        <end position="139"/>
    </location>
</feature>
<dbReference type="EMBL" id="CDMY01000212">
    <property type="protein sequence ID" value="CEL94263.1"/>
    <property type="molecule type" value="Genomic_DNA"/>
</dbReference>
<dbReference type="STRING" id="1169540.A0A0G4EEY6"/>
<proteinExistence type="predicted"/>
<feature type="compositionally biased region" description="Low complexity" evidence="1">
    <location>
        <begin position="22"/>
        <end position="39"/>
    </location>
</feature>
<feature type="compositionally biased region" description="Basic and acidic residues" evidence="1">
    <location>
        <begin position="42"/>
        <end position="65"/>
    </location>
</feature>
<name>A0A0G4EEY6_VITBC</name>
<accession>A0A0G4EEY6</accession>
<keyword evidence="3" id="KW-1185">Reference proteome</keyword>
<feature type="compositionally biased region" description="Basic residues" evidence="1">
    <location>
        <begin position="475"/>
        <end position="484"/>
    </location>
</feature>
<dbReference type="AlphaFoldDB" id="A0A0G4EEY6"/>
<dbReference type="InParanoid" id="A0A0G4EEY6"/>
<feature type="compositionally biased region" description="Basic and acidic residues" evidence="1">
    <location>
        <begin position="533"/>
        <end position="547"/>
    </location>
</feature>
<feature type="compositionally biased region" description="Acidic residues" evidence="1">
    <location>
        <begin position="461"/>
        <end position="471"/>
    </location>
</feature>
<feature type="compositionally biased region" description="Basic and acidic residues" evidence="1">
    <location>
        <begin position="312"/>
        <end position="323"/>
    </location>
</feature>
<evidence type="ECO:0000313" key="2">
    <source>
        <dbReference type="EMBL" id="CEL94263.1"/>
    </source>
</evidence>
<feature type="compositionally biased region" description="Basic and acidic residues" evidence="1">
    <location>
        <begin position="99"/>
        <end position="112"/>
    </location>
</feature>
<sequence length="642" mass="69832">MEVEADTQGEAAPPDDKKEQQGAADNEPGNGAAAAPQPDAAEDQKATEGTAVEDKDKGEGDKQDATTDEPAQEDKPAKDEDADKPQGQEQAEPPAEPAAEEHKEEAPPREAAETDEPQAADEKRQGGGEREGEREREVEGEGEGEGAGQVPDEKVEEAAAEGGEGPQPEGEGESEGGPPLVTETANHLRNDIERTAQTTTSAVLTLQQAIGRLGVSADLVDDPAKKEEIKQAQQSLQEAADELERLRDSLQQPDSAKAAVSASEEEDKGPTPMPPVKDLLDNLDRKQVPSVVGSSCKDATGEEPQDASELSFDERAMQEDMDSLRRVRRQLECDAEGRDLMEGVEAPVYEADYVDDDLSELKRVRRQIRYLFGGLLQSLPAQNAETLAEQLNLPKFPPDPSDLSKSATPVVSGKEDDRPLVPHRDDYRPARPQGRHRESRSTLDGGVVRGRGYGEEREGMLDEETQPEDDSTSGGRRRPSHKGVRRGEEARPPGGDWASEVIKLSLDPDNQWEWGRNRSMQPYGRGDPSQLLKELDLSYGVKDRQRASWETPHTSKAGGPPADLPPPRAKRPSAYSGESRGESEEVPPPISYAKQHSGYAREQPAAAKSKQRTQQQQRGQLQPEGGYAAVQPARERRGRGGY</sequence>
<dbReference type="VEuPathDB" id="CryptoDB:Vbra_7239"/>
<evidence type="ECO:0000313" key="3">
    <source>
        <dbReference type="Proteomes" id="UP000041254"/>
    </source>
</evidence>
<feature type="region of interest" description="Disordered" evidence="1">
    <location>
        <begin position="1"/>
        <end position="196"/>
    </location>
</feature>
<feature type="region of interest" description="Disordered" evidence="1">
    <location>
        <begin position="390"/>
        <end position="642"/>
    </location>
</feature>
<feature type="compositionally biased region" description="Basic and acidic residues" evidence="1">
    <location>
        <begin position="72"/>
        <end position="86"/>
    </location>
</feature>